<organism evidence="1 2">
    <name type="scientific">Caldibacillus thermoamylovorans</name>
    <dbReference type="NCBI Taxonomy" id="35841"/>
    <lineage>
        <taxon>Bacteria</taxon>
        <taxon>Bacillati</taxon>
        <taxon>Bacillota</taxon>
        <taxon>Bacilli</taxon>
        <taxon>Bacillales</taxon>
        <taxon>Bacillaceae</taxon>
        <taxon>Caldibacillus</taxon>
    </lineage>
</organism>
<reference evidence="1 2" key="1">
    <citation type="submission" date="2015-01" db="EMBL/GenBank/DDBJ databases">
        <title>Draft Genome Sequences of Four Bacillus thermoamylovorans Strains, Isolated From Food Products.</title>
        <authorList>
            <person name="Krawcyk A.O."/>
            <person name="Berendsen E.M."/>
            <person name="Eijlander R.T."/>
            <person name="de Jong A."/>
            <person name="Wells-Bennik M."/>
            <person name="Kuipers O.P."/>
        </authorList>
    </citation>
    <scope>NUCLEOTIDE SEQUENCE [LARGE SCALE GENOMIC DNA]</scope>
    <source>
        <strain evidence="1 2">B4167</strain>
    </source>
</reference>
<proteinExistence type="predicted"/>
<gene>
    <name evidence="1" type="ORF">B4167_1444</name>
</gene>
<protein>
    <recommendedName>
        <fullName evidence="3">DNA-binding protein</fullName>
    </recommendedName>
</protein>
<dbReference type="AlphaFoldDB" id="A0ABD4ABD2"/>
<comment type="caution">
    <text evidence="1">The sequence shown here is derived from an EMBL/GenBank/DDBJ whole genome shotgun (WGS) entry which is preliminary data.</text>
</comment>
<evidence type="ECO:0008006" key="3">
    <source>
        <dbReference type="Google" id="ProtNLM"/>
    </source>
</evidence>
<evidence type="ECO:0000313" key="1">
    <source>
        <dbReference type="EMBL" id="KIO74316.1"/>
    </source>
</evidence>
<dbReference type="EMBL" id="JXLU01000004">
    <property type="protein sequence ID" value="KIO74316.1"/>
    <property type="molecule type" value="Genomic_DNA"/>
</dbReference>
<name>A0ABD4ABD2_9BACI</name>
<accession>A0ABD4ABD2</accession>
<sequence>MSTIRLWIQRYRFPVKQKLFAVKEKVYVIAYEDFWEWAEEKRRADQISCHKIKPWTKEDD</sequence>
<evidence type="ECO:0000313" key="2">
    <source>
        <dbReference type="Proteomes" id="UP000032076"/>
    </source>
</evidence>
<dbReference type="Proteomes" id="UP000032076">
    <property type="component" value="Unassembled WGS sequence"/>
</dbReference>